<gene>
    <name evidence="6" type="ORF">C1I92_17120</name>
</gene>
<evidence type="ECO:0000256" key="1">
    <source>
        <dbReference type="ARBA" id="ARBA00023015"/>
    </source>
</evidence>
<dbReference type="EMBL" id="POTW01000040">
    <property type="protein sequence ID" value="PZF82348.1"/>
    <property type="molecule type" value="Genomic_DNA"/>
</dbReference>
<dbReference type="InterPro" id="IPR023772">
    <property type="entry name" value="DNA-bd_HTH_TetR-type_CS"/>
</dbReference>
<dbReference type="PROSITE" id="PS01081">
    <property type="entry name" value="HTH_TETR_1"/>
    <property type="match status" value="1"/>
</dbReference>
<keyword evidence="1" id="KW-0805">Transcription regulation</keyword>
<dbReference type="PANTHER" id="PTHR30055:SF234">
    <property type="entry name" value="HTH-TYPE TRANSCRIPTIONAL REGULATOR BETI"/>
    <property type="match status" value="1"/>
</dbReference>
<organism evidence="6 7">
    <name type="scientific">Jiangella anatolica</name>
    <dbReference type="NCBI Taxonomy" id="2670374"/>
    <lineage>
        <taxon>Bacteria</taxon>
        <taxon>Bacillati</taxon>
        <taxon>Actinomycetota</taxon>
        <taxon>Actinomycetes</taxon>
        <taxon>Jiangellales</taxon>
        <taxon>Jiangellaceae</taxon>
        <taxon>Jiangella</taxon>
    </lineage>
</organism>
<evidence type="ECO:0000256" key="2">
    <source>
        <dbReference type="ARBA" id="ARBA00023125"/>
    </source>
</evidence>
<dbReference type="AlphaFoldDB" id="A0A2W2BQ55"/>
<keyword evidence="3" id="KW-0804">Transcription</keyword>
<evidence type="ECO:0000256" key="4">
    <source>
        <dbReference type="PROSITE-ProRule" id="PRU00335"/>
    </source>
</evidence>
<dbReference type="GO" id="GO:0003700">
    <property type="term" value="F:DNA-binding transcription factor activity"/>
    <property type="evidence" value="ECO:0007669"/>
    <property type="project" value="TreeGrafter"/>
</dbReference>
<dbReference type="Gene3D" id="1.10.357.10">
    <property type="entry name" value="Tetracycline Repressor, domain 2"/>
    <property type="match status" value="1"/>
</dbReference>
<dbReference type="SUPFAM" id="SSF46689">
    <property type="entry name" value="Homeodomain-like"/>
    <property type="match status" value="1"/>
</dbReference>
<evidence type="ECO:0000256" key="3">
    <source>
        <dbReference type="ARBA" id="ARBA00023163"/>
    </source>
</evidence>
<evidence type="ECO:0000313" key="6">
    <source>
        <dbReference type="EMBL" id="PZF82348.1"/>
    </source>
</evidence>
<dbReference type="PRINTS" id="PR00455">
    <property type="entry name" value="HTHTETR"/>
</dbReference>
<feature type="DNA-binding region" description="H-T-H motif" evidence="4">
    <location>
        <begin position="36"/>
        <end position="55"/>
    </location>
</feature>
<proteinExistence type="predicted"/>
<protein>
    <recommendedName>
        <fullName evidence="5">HTH tetR-type domain-containing protein</fullName>
    </recommendedName>
</protein>
<dbReference type="InterPro" id="IPR001647">
    <property type="entry name" value="HTH_TetR"/>
</dbReference>
<dbReference type="GO" id="GO:0000976">
    <property type="term" value="F:transcription cis-regulatory region binding"/>
    <property type="evidence" value="ECO:0007669"/>
    <property type="project" value="TreeGrafter"/>
</dbReference>
<dbReference type="PANTHER" id="PTHR30055">
    <property type="entry name" value="HTH-TYPE TRANSCRIPTIONAL REGULATOR RUTR"/>
    <property type="match status" value="1"/>
</dbReference>
<accession>A0A2W2BQ55</accession>
<comment type="caution">
    <text evidence="6">The sequence shown here is derived from an EMBL/GenBank/DDBJ whole genome shotgun (WGS) entry which is preliminary data.</text>
</comment>
<evidence type="ECO:0000313" key="7">
    <source>
        <dbReference type="Proteomes" id="UP000248764"/>
    </source>
</evidence>
<keyword evidence="2 4" id="KW-0238">DNA-binding</keyword>
<keyword evidence="7" id="KW-1185">Reference proteome</keyword>
<feature type="domain" description="HTH tetR-type" evidence="5">
    <location>
        <begin position="13"/>
        <end position="73"/>
    </location>
</feature>
<dbReference type="Proteomes" id="UP000248764">
    <property type="component" value="Unassembled WGS sequence"/>
</dbReference>
<dbReference type="InterPro" id="IPR009057">
    <property type="entry name" value="Homeodomain-like_sf"/>
</dbReference>
<dbReference type="InterPro" id="IPR050109">
    <property type="entry name" value="HTH-type_TetR-like_transc_reg"/>
</dbReference>
<dbReference type="Pfam" id="PF00440">
    <property type="entry name" value="TetR_N"/>
    <property type="match status" value="1"/>
</dbReference>
<evidence type="ECO:0000259" key="5">
    <source>
        <dbReference type="PROSITE" id="PS50977"/>
    </source>
</evidence>
<dbReference type="PROSITE" id="PS50977">
    <property type="entry name" value="HTH_TETR_2"/>
    <property type="match status" value="1"/>
</dbReference>
<name>A0A2W2BQ55_9ACTN</name>
<sequence length="197" mass="21467">MGASGQRTWGSSVQRRRDIVDAAARTFEADGYQGASIGDVAVRAGVSTGSLYHHFGGKADLFVAAWESHQDRYEERVADAVRGARRSGDPDPLALLEVGTRVYLRTVWEHRGIEAVYRGIDVPAELATAQRRRTQRWVWRNLTLLGWPESAANDLRVAILTAAIGEVAERVVACGSDAEVETLVDVAMPVLVAIVRG</sequence>
<reference evidence="6 7" key="1">
    <citation type="submission" date="2018-01" db="EMBL/GenBank/DDBJ databases">
        <title>Draft genome sequence of Jiangella sp. GTF31.</title>
        <authorList>
            <person name="Sahin N."/>
            <person name="Ay H."/>
            <person name="Saygin H."/>
        </authorList>
    </citation>
    <scope>NUCLEOTIDE SEQUENCE [LARGE SCALE GENOMIC DNA]</scope>
    <source>
        <strain evidence="6 7">GTF31</strain>
    </source>
</reference>